<reference evidence="2 3" key="1">
    <citation type="journal article" date="2010" name="Nature">
        <title>Comparative genomics reveals mobile pathogenicity chromosomes in Fusarium.</title>
        <authorList>
            <person name="Ma L.J."/>
            <person name="van der Does H.C."/>
            <person name="Borkovich K.A."/>
            <person name="Coleman J.J."/>
            <person name="Daboussi M.J."/>
            <person name="Di Pietro A."/>
            <person name="Dufresne M."/>
            <person name="Freitag M."/>
            <person name="Grabherr M."/>
            <person name="Henrissat B."/>
            <person name="Houterman P.M."/>
            <person name="Kang S."/>
            <person name="Shim W.B."/>
            <person name="Woloshuk C."/>
            <person name="Xie X."/>
            <person name="Xu J.R."/>
            <person name="Antoniw J."/>
            <person name="Baker S.E."/>
            <person name="Bluhm B.H."/>
            <person name="Breakspear A."/>
            <person name="Brown D.W."/>
            <person name="Butchko R.A."/>
            <person name="Chapman S."/>
            <person name="Coulson R."/>
            <person name="Coutinho P.M."/>
            <person name="Danchin E.G."/>
            <person name="Diener A."/>
            <person name="Gale L.R."/>
            <person name="Gardiner D.M."/>
            <person name="Goff S."/>
            <person name="Hammond-Kosack K.E."/>
            <person name="Hilburn K."/>
            <person name="Hua-Van A."/>
            <person name="Jonkers W."/>
            <person name="Kazan K."/>
            <person name="Kodira C.D."/>
            <person name="Koehrsen M."/>
            <person name="Kumar L."/>
            <person name="Lee Y.H."/>
            <person name="Li L."/>
            <person name="Manners J.M."/>
            <person name="Miranda-Saavedra D."/>
            <person name="Mukherjee M."/>
            <person name="Park G."/>
            <person name="Park J."/>
            <person name="Park S.Y."/>
            <person name="Proctor R.H."/>
            <person name="Regev A."/>
            <person name="Ruiz-Roldan M.C."/>
            <person name="Sain D."/>
            <person name="Sakthikumar S."/>
            <person name="Sykes S."/>
            <person name="Schwartz D.C."/>
            <person name="Turgeon B.G."/>
            <person name="Wapinski I."/>
            <person name="Yoder O."/>
            <person name="Young S."/>
            <person name="Zeng Q."/>
            <person name="Zhou S."/>
            <person name="Galagan J."/>
            <person name="Cuomo C.A."/>
            <person name="Kistler H.C."/>
            <person name="Rep M."/>
        </authorList>
    </citation>
    <scope>NUCLEOTIDE SEQUENCE [LARGE SCALE GENOMIC DNA]</scope>
    <source>
        <strain evidence="3">M3125 / FGSC 7600</strain>
    </source>
</reference>
<dbReference type="EMBL" id="DS022242">
    <property type="protein sequence ID" value="EWG35997.1"/>
    <property type="molecule type" value="Genomic_DNA"/>
</dbReference>
<gene>
    <name evidence="2" type="ORF">FVEG_14600</name>
</gene>
<keyword evidence="3" id="KW-1185">Reference proteome</keyword>
<protein>
    <submittedName>
        <fullName evidence="2">Uncharacterized protein</fullName>
    </submittedName>
</protein>
<dbReference type="EMBL" id="CM000578">
    <property type="protein sequence ID" value="EWG35997.1"/>
    <property type="molecule type" value="Genomic_DNA"/>
</dbReference>
<evidence type="ECO:0000313" key="3">
    <source>
        <dbReference type="Proteomes" id="UP000009096"/>
    </source>
</evidence>
<dbReference type="RefSeq" id="XP_018742188.1">
    <property type="nucleotide sequence ID" value="XM_018903533.1"/>
</dbReference>
<name>W7LTU5_GIBM7</name>
<dbReference type="AlphaFoldDB" id="W7LTU5"/>
<dbReference type="GeneID" id="30071476"/>
<feature type="region of interest" description="Disordered" evidence="1">
    <location>
        <begin position="1"/>
        <end position="28"/>
    </location>
</feature>
<feature type="compositionally biased region" description="Low complexity" evidence="1">
    <location>
        <begin position="1"/>
        <end position="22"/>
    </location>
</feature>
<organism evidence="2 3">
    <name type="scientific">Gibberella moniliformis (strain M3125 / FGSC 7600)</name>
    <name type="common">Maize ear and stalk rot fungus</name>
    <name type="synonym">Fusarium verticillioides</name>
    <dbReference type="NCBI Taxonomy" id="334819"/>
    <lineage>
        <taxon>Eukaryota</taxon>
        <taxon>Fungi</taxon>
        <taxon>Dikarya</taxon>
        <taxon>Ascomycota</taxon>
        <taxon>Pezizomycotina</taxon>
        <taxon>Sordariomycetes</taxon>
        <taxon>Hypocreomycetidae</taxon>
        <taxon>Hypocreales</taxon>
        <taxon>Nectriaceae</taxon>
        <taxon>Fusarium</taxon>
        <taxon>Fusarium fujikuroi species complex</taxon>
    </lineage>
</organism>
<evidence type="ECO:0000313" key="2">
    <source>
        <dbReference type="EMBL" id="EWG35997.1"/>
    </source>
</evidence>
<accession>W7LTU5</accession>
<dbReference type="OrthoDB" id="4970131at2759"/>
<dbReference type="Proteomes" id="UP000009096">
    <property type="component" value="Chromosome 1"/>
</dbReference>
<evidence type="ECO:0000256" key="1">
    <source>
        <dbReference type="SAM" id="MobiDB-lite"/>
    </source>
</evidence>
<proteinExistence type="predicted"/>
<dbReference type="KEGG" id="fvr:FVEG_14600"/>
<sequence length="95" mass="10648">MEPTPSDSSPANSSSPDPSSTSLEFISFAGTTTTRREDHLKWICKSMSCNTVNCMYRHTNDHQCGTRRKWPADALDNEDKLIGYLRSVDPDGNEH</sequence>
<dbReference type="VEuPathDB" id="FungiDB:FVEG_14600"/>